<feature type="domain" description="DNA/RNA non-specific endonuclease/pyrophosphatase/phosphodiesterase" evidence="13">
    <location>
        <begin position="87"/>
        <end position="282"/>
    </location>
</feature>
<dbReference type="AlphaFoldDB" id="A0A7C9HUN2"/>
<dbReference type="Pfam" id="PF01223">
    <property type="entry name" value="Endonuclease_NS"/>
    <property type="match status" value="1"/>
</dbReference>
<evidence type="ECO:0000256" key="3">
    <source>
        <dbReference type="ARBA" id="ARBA00022722"/>
    </source>
</evidence>
<dbReference type="PANTHER" id="PTHR13966">
    <property type="entry name" value="ENDONUCLEASE RELATED"/>
    <property type="match status" value="1"/>
</dbReference>
<dbReference type="InterPro" id="IPR001604">
    <property type="entry name" value="Endo_G_ENPP1-like_dom"/>
</dbReference>
<accession>A0A7C9HUN2</accession>
<feature type="binding site" evidence="9">
    <location>
        <position position="181"/>
    </location>
    <ligand>
        <name>Mg(2+)</name>
        <dbReference type="ChEBI" id="CHEBI:18420"/>
        <note>catalytic</note>
    </ligand>
</feature>
<gene>
    <name evidence="14" type="ORF">F0475_09905</name>
</gene>
<evidence type="ECO:0000256" key="4">
    <source>
        <dbReference type="ARBA" id="ARBA00022723"/>
    </source>
</evidence>
<dbReference type="PROSITE" id="PS51257">
    <property type="entry name" value="PROKAR_LIPOPROTEIN"/>
    <property type="match status" value="1"/>
</dbReference>
<dbReference type="InterPro" id="IPR020821">
    <property type="entry name" value="ENPP1-3/EXOG-like_nuc-like"/>
</dbReference>
<protein>
    <recommendedName>
        <fullName evidence="10">Endonuclease</fullName>
        <ecNumber evidence="10">3.1.30.-</ecNumber>
    </recommendedName>
</protein>
<dbReference type="InterPro" id="IPR044925">
    <property type="entry name" value="His-Me_finger_sf"/>
</dbReference>
<dbReference type="PROSITE" id="PS01070">
    <property type="entry name" value="NUCLEASE_NON_SPEC"/>
    <property type="match status" value="1"/>
</dbReference>
<keyword evidence="4 9" id="KW-0479">Metal-binding</keyword>
<keyword evidence="15" id="KW-1185">Reference proteome</keyword>
<evidence type="ECO:0000256" key="7">
    <source>
        <dbReference type="ARBA" id="ARBA00022842"/>
    </source>
</evidence>
<dbReference type="SUPFAM" id="SSF54060">
    <property type="entry name" value="His-Me finger endonucleases"/>
    <property type="match status" value="1"/>
</dbReference>
<evidence type="ECO:0000256" key="8">
    <source>
        <dbReference type="PIRSR" id="PIRSR640255-1"/>
    </source>
</evidence>
<name>A0A7C9HUN2_9BACT</name>
<comment type="similarity">
    <text evidence="2 10">Belongs to the DNA/RNA non-specific endonuclease family.</text>
</comment>
<sequence length="296" mass="33590">MKHIFVKSYIFALSLLAISCQSGKGRVSLSALEQSFKDVQSIEQADKNNTNEDNATEEETSSSANVEAKNGLEIPQGKARVPSILLYREGYTASYNIDTKTPNWVAWHLTANHVDGVVKRNGVQFHADDDVPEPRVDTYDYMRSGYDRGHMCPAGDNRWSETAMEQSFLMTNVCPQDHALNSGLWNSIEEQCRTWAKRYGDVFIVCGPIYFKQPHKRIGNNKVQVPEAFYKVILRLKPTPRAIGFVCRNTSAKGHKKMEYVNTVDDVERITGIDFFPKLPDDVEQRVECQADISEW</sequence>
<dbReference type="InterPro" id="IPR044929">
    <property type="entry name" value="DNA/RNA_non-sp_Endonuclease_sf"/>
</dbReference>
<dbReference type="InterPro" id="IPR018524">
    <property type="entry name" value="DNA/RNA_endonuclease_AS"/>
</dbReference>
<dbReference type="GO" id="GO:0004519">
    <property type="term" value="F:endonuclease activity"/>
    <property type="evidence" value="ECO:0007669"/>
    <property type="project" value="UniProtKB-UniRule"/>
</dbReference>
<evidence type="ECO:0000259" key="12">
    <source>
        <dbReference type="SMART" id="SM00477"/>
    </source>
</evidence>
<keyword evidence="6 10" id="KW-0378">Hydrolase</keyword>
<comment type="caution">
    <text evidence="14">The sequence shown here is derived from an EMBL/GenBank/DDBJ whole genome shotgun (WGS) entry which is preliminary data.</text>
</comment>
<evidence type="ECO:0000256" key="11">
    <source>
        <dbReference type="SAM" id="MobiDB-lite"/>
    </source>
</evidence>
<evidence type="ECO:0000313" key="14">
    <source>
        <dbReference type="EMBL" id="MUL28602.1"/>
    </source>
</evidence>
<dbReference type="Proteomes" id="UP000482295">
    <property type="component" value="Unassembled WGS sequence"/>
</dbReference>
<dbReference type="InterPro" id="IPR040255">
    <property type="entry name" value="Non-specific_endonuclease"/>
</dbReference>
<dbReference type="GO" id="GO:0016787">
    <property type="term" value="F:hydrolase activity"/>
    <property type="evidence" value="ECO:0007669"/>
    <property type="project" value="UniProtKB-KW"/>
</dbReference>
<evidence type="ECO:0000256" key="1">
    <source>
        <dbReference type="ARBA" id="ARBA00001946"/>
    </source>
</evidence>
<organism evidence="14 15">
    <name type="scientific">Prevotella vespertina</name>
    <dbReference type="NCBI Taxonomy" id="2608404"/>
    <lineage>
        <taxon>Bacteria</taxon>
        <taxon>Pseudomonadati</taxon>
        <taxon>Bacteroidota</taxon>
        <taxon>Bacteroidia</taxon>
        <taxon>Bacteroidales</taxon>
        <taxon>Prevotellaceae</taxon>
        <taxon>Prevotella</taxon>
    </lineage>
</organism>
<evidence type="ECO:0000256" key="6">
    <source>
        <dbReference type="ARBA" id="ARBA00022801"/>
    </source>
</evidence>
<dbReference type="EC" id="3.1.30.-" evidence="10"/>
<keyword evidence="3 10" id="KW-0540">Nuclease</keyword>
<dbReference type="RefSeq" id="WP_155716472.1">
    <property type="nucleotide sequence ID" value="NZ_VVIQ01000011.1"/>
</dbReference>
<feature type="region of interest" description="Disordered" evidence="11">
    <location>
        <begin position="43"/>
        <end position="71"/>
    </location>
</feature>
<reference evidence="14 15" key="1">
    <citation type="submission" date="2019-09" db="EMBL/GenBank/DDBJ databases">
        <title>Prevotella A2879 sp. nov., isolated from an abscess of a patient.</title>
        <authorList>
            <person name="Buhl M."/>
            <person name="Oberhettinger P."/>
        </authorList>
    </citation>
    <scope>NUCLEOTIDE SEQUENCE [LARGE SCALE GENOMIC DNA]</scope>
    <source>
        <strain evidence="14 15">A2879</strain>
    </source>
</reference>
<dbReference type="Gene3D" id="3.40.570.10">
    <property type="entry name" value="Extracellular Endonuclease, subunit A"/>
    <property type="match status" value="1"/>
</dbReference>
<dbReference type="PANTHER" id="PTHR13966:SF5">
    <property type="entry name" value="ENDONUCLEASE G, MITOCHONDRIAL"/>
    <property type="match status" value="1"/>
</dbReference>
<feature type="domain" description="ENPP1-3/EXOG-like endonuclease/phosphodiesterase" evidence="12">
    <location>
        <begin position="88"/>
        <end position="282"/>
    </location>
</feature>
<dbReference type="EMBL" id="VVIQ01000011">
    <property type="protein sequence ID" value="MUL28602.1"/>
    <property type="molecule type" value="Genomic_DNA"/>
</dbReference>
<dbReference type="CDD" id="cd00091">
    <property type="entry name" value="NUC"/>
    <property type="match status" value="1"/>
</dbReference>
<evidence type="ECO:0000313" key="15">
    <source>
        <dbReference type="Proteomes" id="UP000482295"/>
    </source>
</evidence>
<dbReference type="GO" id="GO:0046872">
    <property type="term" value="F:metal ion binding"/>
    <property type="evidence" value="ECO:0007669"/>
    <property type="project" value="UniProtKB-KW"/>
</dbReference>
<evidence type="ECO:0000256" key="5">
    <source>
        <dbReference type="ARBA" id="ARBA00022759"/>
    </source>
</evidence>
<keyword evidence="5 10" id="KW-0255">Endonuclease</keyword>
<keyword evidence="7" id="KW-0460">Magnesium</keyword>
<evidence type="ECO:0000256" key="9">
    <source>
        <dbReference type="PIRSR" id="PIRSR640255-2"/>
    </source>
</evidence>
<feature type="active site" description="Proton acceptor" evidence="8">
    <location>
        <position position="150"/>
    </location>
</feature>
<evidence type="ECO:0000256" key="10">
    <source>
        <dbReference type="RuleBase" id="RU366055"/>
    </source>
</evidence>
<evidence type="ECO:0000259" key="13">
    <source>
        <dbReference type="SMART" id="SM00892"/>
    </source>
</evidence>
<dbReference type="SMART" id="SM00892">
    <property type="entry name" value="Endonuclease_NS"/>
    <property type="match status" value="1"/>
</dbReference>
<evidence type="ECO:0000256" key="2">
    <source>
        <dbReference type="ARBA" id="ARBA00010052"/>
    </source>
</evidence>
<dbReference type="GO" id="GO:0003676">
    <property type="term" value="F:nucleic acid binding"/>
    <property type="evidence" value="ECO:0007669"/>
    <property type="project" value="InterPro"/>
</dbReference>
<dbReference type="SMART" id="SM00477">
    <property type="entry name" value="NUC"/>
    <property type="match status" value="1"/>
</dbReference>
<proteinExistence type="inferred from homology"/>
<comment type="cofactor">
    <cofactor evidence="1 10">
        <name>Mg(2+)</name>
        <dbReference type="ChEBI" id="CHEBI:18420"/>
    </cofactor>
</comment>